<protein>
    <submittedName>
        <fullName evidence="1">Uncharacterized protein</fullName>
    </submittedName>
</protein>
<dbReference type="AlphaFoldDB" id="X1K7D1"/>
<comment type="caution">
    <text evidence="1">The sequence shown here is derived from an EMBL/GenBank/DDBJ whole genome shotgun (WGS) entry which is preliminary data.</text>
</comment>
<gene>
    <name evidence="1" type="ORF">S03H2_58713</name>
</gene>
<organism evidence="1">
    <name type="scientific">marine sediment metagenome</name>
    <dbReference type="NCBI Taxonomy" id="412755"/>
    <lineage>
        <taxon>unclassified sequences</taxon>
        <taxon>metagenomes</taxon>
        <taxon>ecological metagenomes</taxon>
    </lineage>
</organism>
<feature type="non-terminal residue" evidence="1">
    <location>
        <position position="1"/>
    </location>
</feature>
<reference evidence="1" key="1">
    <citation type="journal article" date="2014" name="Front. Microbiol.">
        <title>High frequency of phylogenetically diverse reductive dehalogenase-homologous genes in deep subseafloor sedimentary metagenomes.</title>
        <authorList>
            <person name="Kawai M."/>
            <person name="Futagami T."/>
            <person name="Toyoda A."/>
            <person name="Takaki Y."/>
            <person name="Nishi S."/>
            <person name="Hori S."/>
            <person name="Arai W."/>
            <person name="Tsubouchi T."/>
            <person name="Morono Y."/>
            <person name="Uchiyama I."/>
            <person name="Ito T."/>
            <person name="Fujiyama A."/>
            <person name="Inagaki F."/>
            <person name="Takami H."/>
        </authorList>
    </citation>
    <scope>NUCLEOTIDE SEQUENCE</scope>
    <source>
        <strain evidence="1">Expedition CK06-06</strain>
    </source>
</reference>
<proteinExistence type="predicted"/>
<dbReference type="EMBL" id="BARU01037714">
    <property type="protein sequence ID" value="GAH89530.1"/>
    <property type="molecule type" value="Genomic_DNA"/>
</dbReference>
<evidence type="ECO:0000313" key="1">
    <source>
        <dbReference type="EMBL" id="GAH89530.1"/>
    </source>
</evidence>
<accession>X1K7D1</accession>
<name>X1K7D1_9ZZZZ</name>
<sequence length="56" mass="5384">VVVLKDCETEADVPGKAGTAPAGRKGVLVGGLLGHATIEVAGNVGGSDDGVTVVQV</sequence>